<dbReference type="Proteomes" id="UP000463138">
    <property type="component" value="Unassembled WGS sequence"/>
</dbReference>
<comment type="caution">
    <text evidence="2">The sequence shown here is derived from an EMBL/GenBank/DDBJ whole genome shotgun (WGS) entry which is preliminary data.</text>
</comment>
<protein>
    <submittedName>
        <fullName evidence="2">DUF2254 domain-containing protein</fullName>
    </submittedName>
</protein>
<name>A0A7V7KUS3_9GAMM</name>
<proteinExistence type="predicted"/>
<keyword evidence="1" id="KW-0812">Transmembrane</keyword>
<dbReference type="RefSeq" id="WP_149332829.1">
    <property type="nucleotide sequence ID" value="NZ_QOVF01000003.1"/>
</dbReference>
<evidence type="ECO:0000313" key="3">
    <source>
        <dbReference type="Proteomes" id="UP000463138"/>
    </source>
</evidence>
<feature type="transmembrane region" description="Helical" evidence="1">
    <location>
        <begin position="104"/>
        <end position="127"/>
    </location>
</feature>
<dbReference type="AlphaFoldDB" id="A0A7V7KUS3"/>
<evidence type="ECO:0000256" key="1">
    <source>
        <dbReference type="SAM" id="Phobius"/>
    </source>
</evidence>
<organism evidence="2 3">
    <name type="scientific">Halopseudomonas laoshanensis</name>
    <dbReference type="NCBI Taxonomy" id="2268758"/>
    <lineage>
        <taxon>Bacteria</taxon>
        <taxon>Pseudomonadati</taxon>
        <taxon>Pseudomonadota</taxon>
        <taxon>Gammaproteobacteria</taxon>
        <taxon>Pseudomonadales</taxon>
        <taxon>Pseudomonadaceae</taxon>
        <taxon>Halopseudomonas</taxon>
    </lineage>
</organism>
<sequence>MISKWQWVLAQLTRMLWVRASLFALLAVLAALLASAADRVMPEGLPISIGGDSVETILHILASSMLTVTTFSLTVMVSAYAAATTSVTPRAIRLLMQDTTTQNVLATFLGSFLFSLVGIIALSTEIYGERGRIVLFAFTLLVILMIVITMLRWIDHLSSFGRVGDTTDRVEQATLKALVDRIDNPCVGGHPWLDGKLPEGWVPLYADSIGYVQHLDVEEISDCAQEHDLQVYVSSLPGSFVHESRPLAWVDPQADSAQFDTLRAAFTVGKTRSFDQDPRFGLAVLAEIASRALSPSMNDPGTAIDVIGRAVRILSHWPVDAEIHQSKDVSCQRVWVPALQLEELFDDIFPPIARDGASLIEVQLRLQKAFQALAERGGQFRPVAVRHAQVAFRRAEAVMVLDDDVALLRELAGKLQS</sequence>
<keyword evidence="3" id="KW-1185">Reference proteome</keyword>
<keyword evidence="1" id="KW-0472">Membrane</keyword>
<reference evidence="2 3" key="1">
    <citation type="submission" date="2018-07" db="EMBL/GenBank/DDBJ databases">
        <title>Pseudomonas laoshanensis sp. nov., isolated from soil.</title>
        <authorList>
            <person name="Sun J."/>
            <person name="Yu L."/>
            <person name="Wang M."/>
            <person name="Zhang C."/>
        </authorList>
    </citation>
    <scope>NUCLEOTIDE SEQUENCE [LARGE SCALE GENOMIC DNA]</scope>
    <source>
        <strain evidence="2 3">Y22</strain>
    </source>
</reference>
<keyword evidence="1" id="KW-1133">Transmembrane helix</keyword>
<dbReference type="OrthoDB" id="2955631at2"/>
<gene>
    <name evidence="2" type="ORF">DT594_11655</name>
</gene>
<accession>A0A7V7KUS3</accession>
<evidence type="ECO:0000313" key="2">
    <source>
        <dbReference type="EMBL" id="KAA0693971.1"/>
    </source>
</evidence>
<dbReference type="Pfam" id="PF10011">
    <property type="entry name" value="DUF2254"/>
    <property type="match status" value="1"/>
</dbReference>
<feature type="transmembrane region" description="Helical" evidence="1">
    <location>
        <begin position="60"/>
        <end position="83"/>
    </location>
</feature>
<dbReference type="EMBL" id="QOVF01000003">
    <property type="protein sequence ID" value="KAA0693971.1"/>
    <property type="molecule type" value="Genomic_DNA"/>
</dbReference>
<dbReference type="InterPro" id="IPR018723">
    <property type="entry name" value="DUF2254_membrane"/>
</dbReference>
<feature type="transmembrane region" description="Helical" evidence="1">
    <location>
        <begin position="133"/>
        <end position="154"/>
    </location>
</feature>